<dbReference type="RefSeq" id="WP_270898273.1">
    <property type="nucleotide sequence ID" value="NZ_JBHSPF010000022.1"/>
</dbReference>
<accession>A0ABW0U4S2</accession>
<reference evidence="2" key="1">
    <citation type="journal article" date="2019" name="Int. J. Syst. Evol. Microbiol.">
        <title>The Global Catalogue of Microorganisms (GCM) 10K type strain sequencing project: providing services to taxonomists for standard genome sequencing and annotation.</title>
        <authorList>
            <consortium name="The Broad Institute Genomics Platform"/>
            <consortium name="The Broad Institute Genome Sequencing Center for Infectious Disease"/>
            <person name="Wu L."/>
            <person name="Ma J."/>
        </authorList>
    </citation>
    <scope>NUCLEOTIDE SEQUENCE [LARGE SCALE GENOMIC DNA]</scope>
    <source>
        <strain evidence="2">CGMCC 1.15790</strain>
    </source>
</reference>
<proteinExistence type="predicted"/>
<dbReference type="Proteomes" id="UP001596143">
    <property type="component" value="Unassembled WGS sequence"/>
</dbReference>
<evidence type="ECO:0008006" key="3">
    <source>
        <dbReference type="Google" id="ProtNLM"/>
    </source>
</evidence>
<sequence>MSSQLKSELQHILQHALETNQFERAEEAMSYLKDLAQMEAFAKRYFDQSITYGNGGSQEKRNHGESSVNKRDIMSIYYIEEDNIFKFKKYTQTYMVSYDFFEKFLHNLEYWKDKKPFSSKDYFDTFSRDLQRLSTYQSSTMRQFITLLFRFAYELGALVKPEPPQRNRFVVAETLNTDQLLQDLKDKKIVEFGKDKNLSH</sequence>
<keyword evidence="2" id="KW-1185">Reference proteome</keyword>
<evidence type="ECO:0000313" key="1">
    <source>
        <dbReference type="EMBL" id="MFC5628393.1"/>
    </source>
</evidence>
<organism evidence="1 2">
    <name type="scientific">Aliibacillus thermotolerans</name>
    <dbReference type="NCBI Taxonomy" id="1834418"/>
    <lineage>
        <taxon>Bacteria</taxon>
        <taxon>Bacillati</taxon>
        <taxon>Bacillota</taxon>
        <taxon>Bacilli</taxon>
        <taxon>Bacillales</taxon>
        <taxon>Bacillaceae</taxon>
        <taxon>Aliibacillus</taxon>
    </lineage>
</organism>
<protein>
    <recommendedName>
        <fullName evidence="3">Phage integrase SAM-like domain-containing protein</fullName>
    </recommendedName>
</protein>
<comment type="caution">
    <text evidence="1">The sequence shown here is derived from an EMBL/GenBank/DDBJ whole genome shotgun (WGS) entry which is preliminary data.</text>
</comment>
<evidence type="ECO:0000313" key="2">
    <source>
        <dbReference type="Proteomes" id="UP001596143"/>
    </source>
</evidence>
<gene>
    <name evidence="1" type="ORF">ACFPTR_05710</name>
</gene>
<dbReference type="EMBL" id="JBHSPF010000022">
    <property type="protein sequence ID" value="MFC5628393.1"/>
    <property type="molecule type" value="Genomic_DNA"/>
</dbReference>
<name>A0ABW0U4S2_9BACI</name>